<dbReference type="GO" id="GO:0000155">
    <property type="term" value="F:phosphorelay sensor kinase activity"/>
    <property type="evidence" value="ECO:0007669"/>
    <property type="project" value="InterPro"/>
</dbReference>
<dbReference type="AlphaFoldDB" id="A0A975B3Q2"/>
<dbReference type="RefSeq" id="WP_207690101.1">
    <property type="nucleotide sequence ID" value="NZ_CP061799.1"/>
</dbReference>
<dbReference type="Pfam" id="PF00512">
    <property type="entry name" value="HisKA"/>
    <property type="match status" value="1"/>
</dbReference>
<dbReference type="SMART" id="SM00388">
    <property type="entry name" value="HisKA"/>
    <property type="match status" value="1"/>
</dbReference>
<keyword evidence="4" id="KW-0808">Transferase</keyword>
<keyword evidence="5" id="KW-0547">Nucleotide-binding</keyword>
<dbReference type="PANTHER" id="PTHR43065">
    <property type="entry name" value="SENSOR HISTIDINE KINASE"/>
    <property type="match status" value="1"/>
</dbReference>
<dbReference type="SUPFAM" id="SSF55874">
    <property type="entry name" value="ATPase domain of HSP90 chaperone/DNA topoisomerase II/histidine kinase"/>
    <property type="match status" value="1"/>
</dbReference>
<keyword evidence="7" id="KW-0067">ATP-binding</keyword>
<evidence type="ECO:0000313" key="12">
    <source>
        <dbReference type="EMBL" id="QTA78213.1"/>
    </source>
</evidence>
<dbReference type="PANTHER" id="PTHR43065:SF42">
    <property type="entry name" value="TWO-COMPONENT SENSOR PPRA"/>
    <property type="match status" value="1"/>
</dbReference>
<dbReference type="SUPFAM" id="SSF55785">
    <property type="entry name" value="PYP-like sensor domain (PAS domain)"/>
    <property type="match status" value="1"/>
</dbReference>
<dbReference type="InterPro" id="IPR000014">
    <property type="entry name" value="PAS"/>
</dbReference>
<evidence type="ECO:0000256" key="4">
    <source>
        <dbReference type="ARBA" id="ARBA00022679"/>
    </source>
</evidence>
<name>A0A975B3Q2_9BACT</name>
<dbReference type="SMART" id="SM00091">
    <property type="entry name" value="PAS"/>
    <property type="match status" value="1"/>
</dbReference>
<dbReference type="KEGG" id="dli:dnl_04300"/>
<evidence type="ECO:0000256" key="2">
    <source>
        <dbReference type="ARBA" id="ARBA00012438"/>
    </source>
</evidence>
<dbReference type="InterPro" id="IPR035965">
    <property type="entry name" value="PAS-like_dom_sf"/>
</dbReference>
<dbReference type="InterPro" id="IPR003661">
    <property type="entry name" value="HisK_dim/P_dom"/>
</dbReference>
<keyword evidence="13" id="KW-1185">Reference proteome</keyword>
<dbReference type="GO" id="GO:0006355">
    <property type="term" value="P:regulation of DNA-templated transcription"/>
    <property type="evidence" value="ECO:0007669"/>
    <property type="project" value="InterPro"/>
</dbReference>
<dbReference type="InterPro" id="IPR003594">
    <property type="entry name" value="HATPase_dom"/>
</dbReference>
<dbReference type="InterPro" id="IPR005467">
    <property type="entry name" value="His_kinase_dom"/>
</dbReference>
<dbReference type="CDD" id="cd00130">
    <property type="entry name" value="PAS"/>
    <property type="match status" value="1"/>
</dbReference>
<evidence type="ECO:0000313" key="13">
    <source>
        <dbReference type="Proteomes" id="UP000663720"/>
    </source>
</evidence>
<dbReference type="Gene3D" id="1.10.287.130">
    <property type="match status" value="1"/>
</dbReference>
<keyword evidence="8" id="KW-0902">Two-component regulatory system</keyword>
<dbReference type="InterPro" id="IPR013767">
    <property type="entry name" value="PAS_fold"/>
</dbReference>
<proteinExistence type="predicted"/>
<dbReference type="Gene3D" id="3.30.565.10">
    <property type="entry name" value="Histidine kinase-like ATPase, C-terminal domain"/>
    <property type="match status" value="1"/>
</dbReference>
<evidence type="ECO:0000256" key="8">
    <source>
        <dbReference type="ARBA" id="ARBA00023012"/>
    </source>
</evidence>
<dbReference type="SMART" id="SM00387">
    <property type="entry name" value="HATPase_c"/>
    <property type="match status" value="1"/>
</dbReference>
<evidence type="ECO:0000256" key="7">
    <source>
        <dbReference type="ARBA" id="ARBA00022840"/>
    </source>
</evidence>
<dbReference type="SUPFAM" id="SSF47384">
    <property type="entry name" value="Homodimeric domain of signal transducing histidine kinase"/>
    <property type="match status" value="1"/>
</dbReference>
<dbReference type="InterPro" id="IPR036097">
    <property type="entry name" value="HisK_dim/P_sf"/>
</dbReference>
<dbReference type="GO" id="GO:0005524">
    <property type="term" value="F:ATP binding"/>
    <property type="evidence" value="ECO:0007669"/>
    <property type="project" value="UniProtKB-KW"/>
</dbReference>
<keyword evidence="6 12" id="KW-0418">Kinase</keyword>
<evidence type="ECO:0000256" key="5">
    <source>
        <dbReference type="ARBA" id="ARBA00022741"/>
    </source>
</evidence>
<evidence type="ECO:0000256" key="1">
    <source>
        <dbReference type="ARBA" id="ARBA00000085"/>
    </source>
</evidence>
<sequence>MPTENEKEYLIKALEVFKRKIIVISPDYEILAVSGDFEDIKEGIAVREKCYKVLFGFDSPCIDCPANEVKKTHRPSLKSARSDCLGLEVPSCMYSYPIQSETGINAMVMLDFELPTVEGLEERLRYSNAFLHNLILSAVDAVIASDRKGKIIIFNETAKEVCGYDINEAINSVHISEIYTGKMEQAKEIMRKLRENNGKLKSYKVEIQAKDGTDIPISLNASIVYEGDSEVATIGFFHDLRKSIKIKKELEKTQIQLVQAEKMASLGKLAAGVAHQINNPLGGIILFSKLMLEEYDLPEGAVEDLQRILKDAQRCSDTVKELLEFARQPRQNIRLNDINSAISRTLFLLENQTLFHNIKIEKLFADNLPLIPTDIRQVNHVFMNIILNAAEAMEGNGKLTIKTNTSDDNKYICIEMTDTGPGITDDVLSHIFEPFYTTKEAGKGTGLGLSMVYSIVETHQGSITAKSKVGEGTTFLIKFPVNPVQKNGENKDVH</sequence>
<dbReference type="EMBL" id="CP061799">
    <property type="protein sequence ID" value="QTA78213.1"/>
    <property type="molecule type" value="Genomic_DNA"/>
</dbReference>
<organism evidence="12 13">
    <name type="scientific">Desulfonema limicola</name>
    <dbReference type="NCBI Taxonomy" id="45656"/>
    <lineage>
        <taxon>Bacteria</taxon>
        <taxon>Pseudomonadati</taxon>
        <taxon>Thermodesulfobacteriota</taxon>
        <taxon>Desulfobacteria</taxon>
        <taxon>Desulfobacterales</taxon>
        <taxon>Desulfococcaceae</taxon>
        <taxon>Desulfonema</taxon>
    </lineage>
</organism>
<feature type="domain" description="PAS" evidence="11">
    <location>
        <begin position="127"/>
        <end position="179"/>
    </location>
</feature>
<dbReference type="InterPro" id="IPR004358">
    <property type="entry name" value="Sig_transdc_His_kin-like_C"/>
</dbReference>
<comment type="catalytic activity">
    <reaction evidence="1">
        <text>ATP + protein L-histidine = ADP + protein N-phospho-L-histidine.</text>
        <dbReference type="EC" id="2.7.13.3"/>
    </reaction>
</comment>
<dbReference type="CDD" id="cd00082">
    <property type="entry name" value="HisKA"/>
    <property type="match status" value="1"/>
</dbReference>
<evidence type="ECO:0000256" key="3">
    <source>
        <dbReference type="ARBA" id="ARBA00022553"/>
    </source>
</evidence>
<feature type="coiled-coil region" evidence="9">
    <location>
        <begin position="176"/>
        <end position="203"/>
    </location>
</feature>
<dbReference type="InterPro" id="IPR036890">
    <property type="entry name" value="HATPase_C_sf"/>
</dbReference>
<evidence type="ECO:0000256" key="9">
    <source>
        <dbReference type="SAM" id="Coils"/>
    </source>
</evidence>
<dbReference type="EC" id="2.7.13.3" evidence="2"/>
<keyword evidence="3" id="KW-0597">Phosphoprotein</keyword>
<dbReference type="Pfam" id="PF02518">
    <property type="entry name" value="HATPase_c"/>
    <property type="match status" value="1"/>
</dbReference>
<feature type="domain" description="Histidine kinase" evidence="10">
    <location>
        <begin position="272"/>
        <end position="483"/>
    </location>
</feature>
<dbReference type="Proteomes" id="UP000663720">
    <property type="component" value="Chromosome"/>
</dbReference>
<keyword evidence="9" id="KW-0175">Coiled coil</keyword>
<evidence type="ECO:0000259" key="11">
    <source>
        <dbReference type="PROSITE" id="PS50112"/>
    </source>
</evidence>
<dbReference type="Gene3D" id="3.30.450.20">
    <property type="entry name" value="PAS domain"/>
    <property type="match status" value="1"/>
</dbReference>
<protein>
    <recommendedName>
        <fullName evidence="2">histidine kinase</fullName>
        <ecNumber evidence="2">2.7.13.3</ecNumber>
    </recommendedName>
</protein>
<gene>
    <name evidence="12" type="ORF">dnl_04300</name>
</gene>
<accession>A0A975B3Q2</accession>
<reference evidence="12" key="1">
    <citation type="journal article" date="2021" name="Microb. Physiol.">
        <title>Proteogenomic Insights into the Physiology of Marine, Sulfate-Reducing, Filamentous Desulfonema limicola and Desulfonema magnum.</title>
        <authorList>
            <person name="Schnaars V."/>
            <person name="Wohlbrand L."/>
            <person name="Scheve S."/>
            <person name="Hinrichs C."/>
            <person name="Reinhardt R."/>
            <person name="Rabus R."/>
        </authorList>
    </citation>
    <scope>NUCLEOTIDE SEQUENCE</scope>
    <source>
        <strain evidence="12">5ac10</strain>
    </source>
</reference>
<evidence type="ECO:0000256" key="6">
    <source>
        <dbReference type="ARBA" id="ARBA00022777"/>
    </source>
</evidence>
<dbReference type="PRINTS" id="PR00344">
    <property type="entry name" value="BCTRLSENSOR"/>
</dbReference>
<dbReference type="PROSITE" id="PS50112">
    <property type="entry name" value="PAS"/>
    <property type="match status" value="1"/>
</dbReference>
<evidence type="ECO:0000259" key="10">
    <source>
        <dbReference type="PROSITE" id="PS50109"/>
    </source>
</evidence>
<dbReference type="PROSITE" id="PS50109">
    <property type="entry name" value="HIS_KIN"/>
    <property type="match status" value="1"/>
</dbReference>
<dbReference type="Pfam" id="PF00989">
    <property type="entry name" value="PAS"/>
    <property type="match status" value="1"/>
</dbReference>
<dbReference type="NCBIfam" id="TIGR00229">
    <property type="entry name" value="sensory_box"/>
    <property type="match status" value="1"/>
</dbReference>